<evidence type="ECO:0000313" key="1">
    <source>
        <dbReference type="EMBL" id="OAJ44832.1"/>
    </source>
</evidence>
<dbReference type="Proteomes" id="UP000077115">
    <property type="component" value="Unassembled WGS sequence"/>
</dbReference>
<proteinExistence type="predicted"/>
<protein>
    <submittedName>
        <fullName evidence="1">Uncharacterized protein</fullName>
    </submittedName>
</protein>
<evidence type="ECO:0000313" key="2">
    <source>
        <dbReference type="Proteomes" id="UP000077115"/>
    </source>
</evidence>
<reference evidence="1 2" key="1">
    <citation type="submission" date="2006-10" db="EMBL/GenBank/DDBJ databases">
        <title>The Genome Sequence of Batrachochytrium dendrobatidis JEL423.</title>
        <authorList>
            <consortium name="The Broad Institute Genome Sequencing Platform"/>
            <person name="Birren B."/>
            <person name="Lander E."/>
            <person name="Galagan J."/>
            <person name="Cuomo C."/>
            <person name="Devon K."/>
            <person name="Jaffe D."/>
            <person name="Butler J."/>
            <person name="Alvarez P."/>
            <person name="Gnerre S."/>
            <person name="Grabherr M."/>
            <person name="Kleber M."/>
            <person name="Mauceli E."/>
            <person name="Brockman W."/>
            <person name="Young S."/>
            <person name="LaButti K."/>
            <person name="Sykes S."/>
            <person name="DeCaprio D."/>
            <person name="Crawford M."/>
            <person name="Koehrsen M."/>
            <person name="Engels R."/>
            <person name="Montgomery P."/>
            <person name="Pearson M."/>
            <person name="Howarth C."/>
            <person name="Larson L."/>
            <person name="White J."/>
            <person name="O'Leary S."/>
            <person name="Kodira C."/>
            <person name="Zeng Q."/>
            <person name="Yandava C."/>
            <person name="Alvarado L."/>
            <person name="Longcore J."/>
            <person name="James T."/>
        </authorList>
    </citation>
    <scope>NUCLEOTIDE SEQUENCE [LARGE SCALE GENOMIC DNA]</scope>
    <source>
        <strain evidence="1 2">JEL423</strain>
    </source>
</reference>
<organism evidence="1 2">
    <name type="scientific">Batrachochytrium dendrobatidis (strain JEL423)</name>
    <dbReference type="NCBI Taxonomy" id="403673"/>
    <lineage>
        <taxon>Eukaryota</taxon>
        <taxon>Fungi</taxon>
        <taxon>Fungi incertae sedis</taxon>
        <taxon>Chytridiomycota</taxon>
        <taxon>Chytridiomycota incertae sedis</taxon>
        <taxon>Chytridiomycetes</taxon>
        <taxon>Rhizophydiales</taxon>
        <taxon>Rhizophydiales incertae sedis</taxon>
        <taxon>Batrachochytrium</taxon>
    </lineage>
</organism>
<sequence length="185" mass="21223">MTDLQIHRIIDRFTADPFNFTIPDVNLKCSFEGLMEFLGAYTLQLPGGLIPQNILMKLDKLPKTIWYTGKIKPIRQILNTLPKEKQDIIQYVVQLMYDAFYFEQAFLVNIIQHTSISPKRLAIIQHHVQKQTVLTQGGSSHPGYQGPVDNLEQNILFNLIRAIERGLYHATPTTGDKGRGKKYRV</sequence>
<gene>
    <name evidence="1" type="ORF">BDEG_28020</name>
</gene>
<name>A0A177WY73_BATDL</name>
<dbReference type="AlphaFoldDB" id="A0A177WY73"/>
<reference evidence="1 2" key="2">
    <citation type="submission" date="2016-05" db="EMBL/GenBank/DDBJ databases">
        <title>Lineage-specific infection strategies underlie the spectrum of fungal disease in amphibians.</title>
        <authorList>
            <person name="Cuomo C.A."/>
            <person name="Farrer R.A."/>
            <person name="James T."/>
            <person name="Longcore J."/>
            <person name="Birren B."/>
        </authorList>
    </citation>
    <scope>NUCLEOTIDE SEQUENCE [LARGE SCALE GENOMIC DNA]</scope>
    <source>
        <strain evidence="1 2">JEL423</strain>
    </source>
</reference>
<accession>A0A177WY73</accession>
<dbReference type="VEuPathDB" id="FungiDB:BDEG_28020"/>
<dbReference type="EMBL" id="DS022313">
    <property type="protein sequence ID" value="OAJ44832.1"/>
    <property type="molecule type" value="Genomic_DNA"/>
</dbReference>